<comment type="caution">
    <text evidence="4">The sequence shown here is derived from an EMBL/GenBank/DDBJ whole genome shotgun (WGS) entry which is preliminary data.</text>
</comment>
<dbReference type="AlphaFoldDB" id="A0A918P575"/>
<protein>
    <submittedName>
        <fullName evidence="4">MgtC/SapB transporter</fullName>
    </submittedName>
</protein>
<feature type="transmembrane region" description="Helical" evidence="1">
    <location>
        <begin position="47"/>
        <end position="65"/>
    </location>
</feature>
<dbReference type="RefSeq" id="WP_189534956.1">
    <property type="nucleotide sequence ID" value="NZ_BMYX01000015.1"/>
</dbReference>
<sequence length="428" mass="43883">MAGLDPSDWLLVSGTPYQALPSVVTSLAIGLLIGVERERKPRPIAGIRTFSLVCLLGTLTALAGAALSSALLPAAGFLCVAAFGFLPMPAGNPPRESSATTIAALLATFCLGCLVAVGYAALAVAGAILVTGLLYLKPELSGLSHRLERRDLHALLRFAALSFIVLPLLPNRNFGPYDAFNPHHAWLVVVLVVGVSLAGYLAVKFLGDKANGPLLGVLGGLVSSTATSLVYAREARANPASRGFAVSVILMANLVLFARLTLLTALLFPSALPAVALALMPALGAGIFAALVTAARHRAASERAALTLSNPTELKLALEFGALFAFVTFVAAWLNSEFGSRGVYLVAVISGMNDVDAISLSVLNLFGEARLSIGQTVSAMALAIGANTLFKFGLIASAGGTPLARLCLPTLLSSLAGLAAGVFVSVAG</sequence>
<feature type="domain" description="MgtC/SapB/SrpB/YhiD N-terminal" evidence="2">
    <location>
        <begin position="24"/>
        <end position="141"/>
    </location>
</feature>
<organism evidence="4 5">
    <name type="scientific">Paludibacterium paludis</name>
    <dbReference type="NCBI Taxonomy" id="1225769"/>
    <lineage>
        <taxon>Bacteria</taxon>
        <taxon>Pseudomonadati</taxon>
        <taxon>Pseudomonadota</taxon>
        <taxon>Betaproteobacteria</taxon>
        <taxon>Neisseriales</taxon>
        <taxon>Chromobacteriaceae</taxon>
        <taxon>Paludibacterium</taxon>
    </lineage>
</organism>
<gene>
    <name evidence="4" type="ORF">GCM10011289_25750</name>
</gene>
<evidence type="ECO:0000313" key="5">
    <source>
        <dbReference type="Proteomes" id="UP000645257"/>
    </source>
</evidence>
<feature type="transmembrane region" description="Helical" evidence="1">
    <location>
        <begin position="213"/>
        <end position="232"/>
    </location>
</feature>
<name>A0A918P575_9NEIS</name>
<keyword evidence="1" id="KW-0472">Membrane</keyword>
<dbReference type="Proteomes" id="UP000645257">
    <property type="component" value="Unassembled WGS sequence"/>
</dbReference>
<feature type="transmembrane region" description="Helical" evidence="1">
    <location>
        <begin position="102"/>
        <end position="135"/>
    </location>
</feature>
<feature type="transmembrane region" description="Helical" evidence="1">
    <location>
        <begin position="316"/>
        <end position="336"/>
    </location>
</feature>
<dbReference type="PANTHER" id="PTHR39084:SF1">
    <property type="entry name" value="DUF4010 DOMAIN-CONTAINING PROTEIN"/>
    <property type="match status" value="1"/>
</dbReference>
<feature type="transmembrane region" description="Helical" evidence="1">
    <location>
        <begin position="186"/>
        <end position="207"/>
    </location>
</feature>
<feature type="transmembrane region" description="Helical" evidence="1">
    <location>
        <begin position="377"/>
        <end position="397"/>
    </location>
</feature>
<dbReference type="PANTHER" id="PTHR39084">
    <property type="entry name" value="MEMBRANE PROTEIN-RELATED"/>
    <property type="match status" value="1"/>
</dbReference>
<keyword evidence="5" id="KW-1185">Reference proteome</keyword>
<evidence type="ECO:0000313" key="4">
    <source>
        <dbReference type="EMBL" id="GGY20942.1"/>
    </source>
</evidence>
<dbReference type="EMBL" id="BMYX01000015">
    <property type="protein sequence ID" value="GGY20942.1"/>
    <property type="molecule type" value="Genomic_DNA"/>
</dbReference>
<feature type="domain" description="DUF4010" evidence="3">
    <location>
        <begin position="190"/>
        <end position="399"/>
    </location>
</feature>
<feature type="transmembrane region" description="Helical" evidence="1">
    <location>
        <begin position="244"/>
        <end position="268"/>
    </location>
</feature>
<keyword evidence="1" id="KW-1133">Transmembrane helix</keyword>
<accession>A0A918P575</accession>
<dbReference type="Pfam" id="PF02308">
    <property type="entry name" value="MgtC"/>
    <property type="match status" value="1"/>
</dbReference>
<feature type="transmembrane region" description="Helical" evidence="1">
    <location>
        <begin position="71"/>
        <end position="90"/>
    </location>
</feature>
<feature type="transmembrane region" description="Helical" evidence="1">
    <location>
        <begin position="403"/>
        <end position="427"/>
    </location>
</feature>
<proteinExistence type="predicted"/>
<evidence type="ECO:0000259" key="3">
    <source>
        <dbReference type="Pfam" id="PF13194"/>
    </source>
</evidence>
<reference evidence="4" key="1">
    <citation type="journal article" date="2014" name="Int. J. Syst. Evol. Microbiol.">
        <title>Complete genome sequence of Corynebacterium casei LMG S-19264T (=DSM 44701T), isolated from a smear-ripened cheese.</title>
        <authorList>
            <consortium name="US DOE Joint Genome Institute (JGI-PGF)"/>
            <person name="Walter F."/>
            <person name="Albersmeier A."/>
            <person name="Kalinowski J."/>
            <person name="Ruckert C."/>
        </authorList>
    </citation>
    <scope>NUCLEOTIDE SEQUENCE</scope>
    <source>
        <strain evidence="4">KCTC 32182</strain>
    </source>
</reference>
<feature type="transmembrane region" description="Helical" evidence="1">
    <location>
        <begin position="155"/>
        <end position="174"/>
    </location>
</feature>
<evidence type="ECO:0000259" key="2">
    <source>
        <dbReference type="Pfam" id="PF02308"/>
    </source>
</evidence>
<evidence type="ECO:0000256" key="1">
    <source>
        <dbReference type="SAM" id="Phobius"/>
    </source>
</evidence>
<dbReference type="Pfam" id="PF13194">
    <property type="entry name" value="DUF4010"/>
    <property type="match status" value="1"/>
</dbReference>
<feature type="transmembrane region" description="Helical" evidence="1">
    <location>
        <begin position="17"/>
        <end position="35"/>
    </location>
</feature>
<feature type="transmembrane region" description="Helical" evidence="1">
    <location>
        <begin position="274"/>
        <end position="295"/>
    </location>
</feature>
<reference evidence="4" key="2">
    <citation type="submission" date="2020-09" db="EMBL/GenBank/DDBJ databases">
        <authorList>
            <person name="Sun Q."/>
            <person name="Kim S."/>
        </authorList>
    </citation>
    <scope>NUCLEOTIDE SEQUENCE</scope>
    <source>
        <strain evidence="4">KCTC 32182</strain>
    </source>
</reference>
<keyword evidence="1" id="KW-0812">Transmembrane</keyword>
<dbReference type="InterPro" id="IPR049177">
    <property type="entry name" value="MgtC_SapB_SrpB_YhiD_N"/>
</dbReference>
<dbReference type="InterPro" id="IPR025105">
    <property type="entry name" value="DUF4010"/>
</dbReference>